<dbReference type="RefSeq" id="WP_146598069.1">
    <property type="nucleotide sequence ID" value="NZ_SJPY01000001.1"/>
</dbReference>
<dbReference type="SUPFAM" id="SSF109854">
    <property type="entry name" value="DinB/YfiT-like putative metalloenzymes"/>
    <property type="match status" value="1"/>
</dbReference>
<accession>A0A5C6E964</accession>
<dbReference type="Pfam" id="PF12867">
    <property type="entry name" value="DinB_2"/>
    <property type="match status" value="1"/>
</dbReference>
<dbReference type="EMBL" id="SJPY01000001">
    <property type="protein sequence ID" value="TWU45350.1"/>
    <property type="molecule type" value="Genomic_DNA"/>
</dbReference>
<evidence type="ECO:0000313" key="2">
    <source>
        <dbReference type="EMBL" id="TWU45350.1"/>
    </source>
</evidence>
<keyword evidence="3" id="KW-1185">Reference proteome</keyword>
<comment type="caution">
    <text evidence="2">The sequence shown here is derived from an EMBL/GenBank/DDBJ whole genome shotgun (WGS) entry which is preliminary data.</text>
</comment>
<protein>
    <submittedName>
        <fullName evidence="2">DinB superfamily protein</fullName>
    </submittedName>
</protein>
<dbReference type="InterPro" id="IPR024775">
    <property type="entry name" value="DinB-like"/>
</dbReference>
<proteinExistence type="predicted"/>
<feature type="domain" description="DinB-like" evidence="1">
    <location>
        <begin position="44"/>
        <end position="168"/>
    </location>
</feature>
<dbReference type="Proteomes" id="UP000315471">
    <property type="component" value="Unassembled WGS sequence"/>
</dbReference>
<evidence type="ECO:0000259" key="1">
    <source>
        <dbReference type="Pfam" id="PF12867"/>
    </source>
</evidence>
<reference evidence="2 3" key="1">
    <citation type="submission" date="2019-02" db="EMBL/GenBank/DDBJ databases">
        <title>Deep-cultivation of Planctomycetes and their phenomic and genomic characterization uncovers novel biology.</title>
        <authorList>
            <person name="Wiegand S."/>
            <person name="Jogler M."/>
            <person name="Boedeker C."/>
            <person name="Pinto D."/>
            <person name="Vollmers J."/>
            <person name="Rivas-Marin E."/>
            <person name="Kohn T."/>
            <person name="Peeters S.H."/>
            <person name="Heuer A."/>
            <person name="Rast P."/>
            <person name="Oberbeckmann S."/>
            <person name="Bunk B."/>
            <person name="Jeske O."/>
            <person name="Meyerdierks A."/>
            <person name="Storesund J.E."/>
            <person name="Kallscheuer N."/>
            <person name="Luecker S."/>
            <person name="Lage O.M."/>
            <person name="Pohl T."/>
            <person name="Merkel B.J."/>
            <person name="Hornburger P."/>
            <person name="Mueller R.-W."/>
            <person name="Bruemmer F."/>
            <person name="Labrenz M."/>
            <person name="Spormann A.M."/>
            <person name="Op Den Camp H."/>
            <person name="Overmann J."/>
            <person name="Amann R."/>
            <person name="Jetten M.S.M."/>
            <person name="Mascher T."/>
            <person name="Medema M.H."/>
            <person name="Devos D.P."/>
            <person name="Kaster A.-K."/>
            <person name="Ovreas L."/>
            <person name="Rohde M."/>
            <person name="Galperin M.Y."/>
            <person name="Jogler C."/>
        </authorList>
    </citation>
    <scope>NUCLEOTIDE SEQUENCE [LARGE SCALE GENOMIC DNA]</scope>
    <source>
        <strain evidence="2 3">Q31b</strain>
    </source>
</reference>
<dbReference type="OrthoDB" id="9793216at2"/>
<dbReference type="InterPro" id="IPR034660">
    <property type="entry name" value="DinB/YfiT-like"/>
</dbReference>
<organism evidence="2 3">
    <name type="scientific">Novipirellula aureliae</name>
    <dbReference type="NCBI Taxonomy" id="2527966"/>
    <lineage>
        <taxon>Bacteria</taxon>
        <taxon>Pseudomonadati</taxon>
        <taxon>Planctomycetota</taxon>
        <taxon>Planctomycetia</taxon>
        <taxon>Pirellulales</taxon>
        <taxon>Pirellulaceae</taxon>
        <taxon>Novipirellula</taxon>
    </lineage>
</organism>
<name>A0A5C6E964_9BACT</name>
<dbReference type="AlphaFoldDB" id="A0A5C6E964"/>
<evidence type="ECO:0000313" key="3">
    <source>
        <dbReference type="Proteomes" id="UP000315471"/>
    </source>
</evidence>
<dbReference type="Gene3D" id="1.20.120.450">
    <property type="entry name" value="dinb family like domain"/>
    <property type="match status" value="1"/>
</dbReference>
<gene>
    <name evidence="2" type="ORF">Q31b_05220</name>
</gene>
<sequence>MDRIASRRPLPSEIASPYQQGLIDRVRGDCVIEQMEAQLFTICELASSVCVEQVDKLHSPYTWTIRQVFEHCADAERVFGYRIMRFAAGDSTELVGWDENVYADSRFGLGPFGQLVNELGVLRQANVHLLRRLVPQAWDRLGVADGKRTSVRAIAWLATGHLDHHLSIVAKRCGLALPAM</sequence>